<organism evidence="3 4">
    <name type="scientific">Coccomyxa subellipsoidea</name>
    <dbReference type="NCBI Taxonomy" id="248742"/>
    <lineage>
        <taxon>Eukaryota</taxon>
        <taxon>Viridiplantae</taxon>
        <taxon>Chlorophyta</taxon>
        <taxon>core chlorophytes</taxon>
        <taxon>Trebouxiophyceae</taxon>
        <taxon>Trebouxiophyceae incertae sedis</taxon>
        <taxon>Coccomyxaceae</taxon>
        <taxon>Coccomyxa</taxon>
    </lineage>
</organism>
<keyword evidence="2" id="KW-1133">Transmembrane helix</keyword>
<feature type="transmembrane region" description="Helical" evidence="2">
    <location>
        <begin position="40"/>
        <end position="64"/>
    </location>
</feature>
<keyword evidence="2" id="KW-0472">Membrane</keyword>
<feature type="transmembrane region" description="Helical" evidence="2">
    <location>
        <begin position="258"/>
        <end position="283"/>
    </location>
</feature>
<comment type="caution">
    <text evidence="3">The sequence shown here is derived from an EMBL/GenBank/DDBJ whole genome shotgun (WGS) entry which is preliminary data.</text>
</comment>
<proteinExistence type="predicted"/>
<protein>
    <submittedName>
        <fullName evidence="3">Uncharacterized protein</fullName>
    </submittedName>
</protein>
<reference evidence="3 4" key="1">
    <citation type="journal article" date="2024" name="Nat. Commun.">
        <title>Phylogenomics reveals the evolutionary origins of lichenization in chlorophyte algae.</title>
        <authorList>
            <person name="Puginier C."/>
            <person name="Libourel C."/>
            <person name="Otte J."/>
            <person name="Skaloud P."/>
            <person name="Haon M."/>
            <person name="Grisel S."/>
            <person name="Petersen M."/>
            <person name="Berrin J.G."/>
            <person name="Delaux P.M."/>
            <person name="Dal Grande F."/>
            <person name="Keller J."/>
        </authorList>
    </citation>
    <scope>NUCLEOTIDE SEQUENCE [LARGE SCALE GENOMIC DNA]</scope>
    <source>
        <strain evidence="3 4">SAG 216-7</strain>
    </source>
</reference>
<name>A0ABR2Z1N4_9CHLO</name>
<feature type="region of interest" description="Disordered" evidence="1">
    <location>
        <begin position="299"/>
        <end position="321"/>
    </location>
</feature>
<dbReference type="Proteomes" id="UP001491310">
    <property type="component" value="Unassembled WGS sequence"/>
</dbReference>
<evidence type="ECO:0000313" key="4">
    <source>
        <dbReference type="Proteomes" id="UP001491310"/>
    </source>
</evidence>
<feature type="region of interest" description="Disordered" evidence="1">
    <location>
        <begin position="1"/>
        <end position="34"/>
    </location>
</feature>
<sequence length="321" mass="35015">MNSQAPGSGNTASALLPFRGTATSTESRRREPAHREQDRPCLACLVLLPILLLGIACLSAAPLAGTRSGWGYFYQEGMDSVYLRDLTLTNWTHYIHIGYNEQTNAMRQYAWEQHWNIDGPVEPYGKLWDNFEFGDATQLVGGYTAGYLVVSCVTALAYFGLWLRCLVQMRRQDRGDLEGGTARAAVARGGPVDPAAGGTKGTAILIRPLGPWLWPVALLHTVLLAALVITFFLLMDATTAYQSLHAAPGQVCHVAPAWAWWCAMSAVFAWLTVAIVAAAEAIWQCRAQSSASNVLQSPLPLQTPQPPHPPSHRTIPKLSSY</sequence>
<evidence type="ECO:0000313" key="3">
    <source>
        <dbReference type="EMBL" id="KAK9918088.1"/>
    </source>
</evidence>
<evidence type="ECO:0000256" key="1">
    <source>
        <dbReference type="SAM" id="MobiDB-lite"/>
    </source>
</evidence>
<feature type="compositionally biased region" description="Polar residues" evidence="1">
    <location>
        <begin position="1"/>
        <end position="13"/>
    </location>
</feature>
<evidence type="ECO:0000256" key="2">
    <source>
        <dbReference type="SAM" id="Phobius"/>
    </source>
</evidence>
<keyword evidence="4" id="KW-1185">Reference proteome</keyword>
<feature type="transmembrane region" description="Helical" evidence="2">
    <location>
        <begin position="212"/>
        <end position="234"/>
    </location>
</feature>
<dbReference type="EMBL" id="JALJOT010000001">
    <property type="protein sequence ID" value="KAK9918088.1"/>
    <property type="molecule type" value="Genomic_DNA"/>
</dbReference>
<feature type="transmembrane region" description="Helical" evidence="2">
    <location>
        <begin position="145"/>
        <end position="167"/>
    </location>
</feature>
<keyword evidence="2" id="KW-0812">Transmembrane</keyword>
<gene>
    <name evidence="3" type="ORF">WJX75_001114</name>
</gene>
<accession>A0ABR2Z1N4</accession>